<sequence>MKDESPFLYIQKALHTQLSRSREISNFAPAMGKTTTQLAKELKTDYDRNKLGFADAIHLIALTDSINIVEMIAQAVDRTLMPSPKECKGSLDLLREVVVLSESVGKLCGESANALSDNSDLGQELSAKEREKLTGLINQLLSQLVCLKWELKQ</sequence>
<protein>
    <submittedName>
        <fullName evidence="1">Uncharacterized protein</fullName>
    </submittedName>
</protein>
<gene>
    <name evidence="1" type="ORF">NCTC11296_01718</name>
</gene>
<dbReference type="GO" id="GO:0003677">
    <property type="term" value="F:DNA binding"/>
    <property type="evidence" value="ECO:0007669"/>
    <property type="project" value="InterPro"/>
</dbReference>
<dbReference type="Pfam" id="PF06892">
    <property type="entry name" value="Phage_CP76"/>
    <property type="match status" value="1"/>
</dbReference>
<proteinExistence type="predicted"/>
<organism evidence="1 2">
    <name type="scientific">Avibacterium paragallinarum</name>
    <name type="common">Haemophilus gallinarum</name>
    <dbReference type="NCBI Taxonomy" id="728"/>
    <lineage>
        <taxon>Bacteria</taxon>
        <taxon>Pseudomonadati</taxon>
        <taxon>Pseudomonadota</taxon>
        <taxon>Gammaproteobacteria</taxon>
        <taxon>Pasteurellales</taxon>
        <taxon>Pasteurellaceae</taxon>
        <taxon>Avibacterium</taxon>
    </lineage>
</organism>
<dbReference type="AlphaFoldDB" id="A0A377I912"/>
<reference evidence="1 2" key="1">
    <citation type="submission" date="2018-06" db="EMBL/GenBank/DDBJ databases">
        <authorList>
            <consortium name="Pathogen Informatics"/>
            <person name="Doyle S."/>
        </authorList>
    </citation>
    <scope>NUCLEOTIDE SEQUENCE [LARGE SCALE GENOMIC DNA]</scope>
    <source>
        <strain evidence="1 2">NCTC11296</strain>
    </source>
</reference>
<dbReference type="RefSeq" id="WP_035695773.1">
    <property type="nucleotide sequence ID" value="NZ_UGHK01000002.1"/>
</dbReference>
<name>A0A377I912_AVIPA</name>
<dbReference type="EMBL" id="UGHK01000002">
    <property type="protein sequence ID" value="STO71805.1"/>
    <property type="molecule type" value="Genomic_DNA"/>
</dbReference>
<evidence type="ECO:0000313" key="2">
    <source>
        <dbReference type="Proteomes" id="UP000254465"/>
    </source>
</evidence>
<accession>A0A377I912</accession>
<dbReference type="InterPro" id="IPR009679">
    <property type="entry name" value="Phage_186_CII-like"/>
</dbReference>
<evidence type="ECO:0000313" key="1">
    <source>
        <dbReference type="EMBL" id="STO71805.1"/>
    </source>
</evidence>
<dbReference type="Proteomes" id="UP000254465">
    <property type="component" value="Unassembled WGS sequence"/>
</dbReference>